<comment type="caution">
    <text evidence="1">The sequence shown here is derived from an EMBL/GenBank/DDBJ whole genome shotgun (WGS) entry which is preliminary data.</text>
</comment>
<dbReference type="EMBL" id="JACSDY010000003">
    <property type="protein sequence ID" value="KAF7431497.1"/>
    <property type="molecule type" value="Genomic_DNA"/>
</dbReference>
<keyword evidence="2" id="KW-1185">Reference proteome</keyword>
<gene>
    <name evidence="1" type="ORF">H0235_004421</name>
</gene>
<reference evidence="1" key="1">
    <citation type="journal article" date="2020" name="G3 (Bethesda)">
        <title>High-Quality Assemblies for Three Invasive Social Wasps from the &lt;i&gt;Vespula&lt;/i&gt; Genus.</title>
        <authorList>
            <person name="Harrop T.W.R."/>
            <person name="Guhlin J."/>
            <person name="McLaughlin G.M."/>
            <person name="Permina E."/>
            <person name="Stockwell P."/>
            <person name="Gilligan J."/>
            <person name="Le Lec M.F."/>
            <person name="Gruber M.A.M."/>
            <person name="Quinn O."/>
            <person name="Lovegrove M."/>
            <person name="Duncan E.J."/>
            <person name="Remnant E.J."/>
            <person name="Van Eeckhoven J."/>
            <person name="Graham B."/>
            <person name="Knapp R.A."/>
            <person name="Langford K.W."/>
            <person name="Kronenberg Z."/>
            <person name="Press M.O."/>
            <person name="Eacker S.M."/>
            <person name="Wilson-Rankin E.E."/>
            <person name="Purcell J."/>
            <person name="Lester P.J."/>
            <person name="Dearden P.K."/>
        </authorList>
    </citation>
    <scope>NUCLEOTIDE SEQUENCE</scope>
    <source>
        <strain evidence="1">Volc-1</strain>
    </source>
</reference>
<accession>A0A834P7G3</accession>
<dbReference type="Proteomes" id="UP000600918">
    <property type="component" value="Unassembled WGS sequence"/>
</dbReference>
<organism evidence="1 2">
    <name type="scientific">Vespula pensylvanica</name>
    <name type="common">Western yellow jacket</name>
    <name type="synonym">Wasp</name>
    <dbReference type="NCBI Taxonomy" id="30213"/>
    <lineage>
        <taxon>Eukaryota</taxon>
        <taxon>Metazoa</taxon>
        <taxon>Ecdysozoa</taxon>
        <taxon>Arthropoda</taxon>
        <taxon>Hexapoda</taxon>
        <taxon>Insecta</taxon>
        <taxon>Pterygota</taxon>
        <taxon>Neoptera</taxon>
        <taxon>Endopterygota</taxon>
        <taxon>Hymenoptera</taxon>
        <taxon>Apocrita</taxon>
        <taxon>Aculeata</taxon>
        <taxon>Vespoidea</taxon>
        <taxon>Vespidae</taxon>
        <taxon>Vespinae</taxon>
        <taxon>Vespula</taxon>
    </lineage>
</organism>
<dbReference type="AlphaFoldDB" id="A0A834P7G3"/>
<evidence type="ECO:0000313" key="2">
    <source>
        <dbReference type="Proteomes" id="UP000600918"/>
    </source>
</evidence>
<evidence type="ECO:0000313" key="1">
    <source>
        <dbReference type="EMBL" id="KAF7431497.1"/>
    </source>
</evidence>
<sequence>MESKKAASRDIKELAREVIDTGRLTLRRNSIVQKNEDCLRESTCELIPMILESRSIDLGEHERRSRTYSSGNECHRAVIVIAYHKKSRCKSSTPKPSLDDVGNPTSVNARQHKMISFFRGYNVAGKTVLKGGFYVIAPDHLSLVLHRNRPISAAVTIEPVIESHLFLLPAEILDIHHLELSRREFEKALKELLFWIGDLMLAPPYARSRTEELCARPGCLVAGAHGVAGVRSAFCYDDELQPWHDSERLRCRYVPTKLD</sequence>
<proteinExistence type="predicted"/>
<protein>
    <submittedName>
        <fullName evidence="1">Uncharacterized protein</fullName>
    </submittedName>
</protein>
<name>A0A834P7G3_VESPE</name>